<proteinExistence type="predicted"/>
<dbReference type="AlphaFoldDB" id="A0A0F7FT23"/>
<feature type="transmembrane region" description="Helical" evidence="5">
    <location>
        <begin position="295"/>
        <end position="315"/>
    </location>
</feature>
<dbReference type="InterPro" id="IPR000537">
    <property type="entry name" value="UbiA_prenyltransferase"/>
</dbReference>
<dbReference type="Proteomes" id="UP000034034">
    <property type="component" value="Chromosome"/>
</dbReference>
<evidence type="ECO:0000256" key="1">
    <source>
        <dbReference type="ARBA" id="ARBA00004141"/>
    </source>
</evidence>
<evidence type="ECO:0000256" key="4">
    <source>
        <dbReference type="ARBA" id="ARBA00023136"/>
    </source>
</evidence>
<accession>A0A0F7FT23</accession>
<keyword evidence="4 5" id="KW-0472">Membrane</keyword>
<feature type="transmembrane region" description="Helical" evidence="5">
    <location>
        <begin position="263"/>
        <end position="283"/>
    </location>
</feature>
<reference evidence="6" key="1">
    <citation type="submission" date="2019-08" db="EMBL/GenBank/DDBJ databases">
        <title>Complete genome sequence of a mangrove-derived Streptomyces xiamenensis.</title>
        <authorList>
            <person name="Xu J."/>
        </authorList>
    </citation>
    <scope>NUCLEOTIDE SEQUENCE</scope>
    <source>
        <strain evidence="6">318</strain>
    </source>
</reference>
<feature type="transmembrane region" description="Helical" evidence="5">
    <location>
        <begin position="133"/>
        <end position="150"/>
    </location>
</feature>
<keyword evidence="7" id="KW-1185">Reference proteome</keyword>
<protein>
    <submittedName>
        <fullName evidence="6">UbiA prenyltransferase</fullName>
    </submittedName>
</protein>
<dbReference type="KEGG" id="sxi:SXIM_13790"/>
<dbReference type="InterPro" id="IPR044878">
    <property type="entry name" value="UbiA_sf"/>
</dbReference>
<evidence type="ECO:0000256" key="2">
    <source>
        <dbReference type="ARBA" id="ARBA00022692"/>
    </source>
</evidence>
<dbReference type="HOGENOM" id="CLU_936499_0_0_11"/>
<organism evidence="6 7">
    <name type="scientific">Streptomyces xiamenensis</name>
    <dbReference type="NCBI Taxonomy" id="408015"/>
    <lineage>
        <taxon>Bacteria</taxon>
        <taxon>Bacillati</taxon>
        <taxon>Actinomycetota</taxon>
        <taxon>Actinomycetes</taxon>
        <taxon>Kitasatosporales</taxon>
        <taxon>Streptomycetaceae</taxon>
        <taxon>Streptomyces</taxon>
    </lineage>
</organism>
<gene>
    <name evidence="6" type="ORF">SXIM_13790</name>
</gene>
<dbReference type="RefSeq" id="WP_234306727.1">
    <property type="nucleotide sequence ID" value="NZ_CP009922.3"/>
</dbReference>
<dbReference type="CDD" id="cd13956">
    <property type="entry name" value="PT_UbiA"/>
    <property type="match status" value="1"/>
</dbReference>
<dbReference type="GO" id="GO:0016020">
    <property type="term" value="C:membrane"/>
    <property type="evidence" value="ECO:0007669"/>
    <property type="project" value="UniProtKB-SubCell"/>
</dbReference>
<feature type="transmembrane region" description="Helical" evidence="5">
    <location>
        <begin position="157"/>
        <end position="175"/>
    </location>
</feature>
<name>A0A0F7FT23_9ACTN</name>
<evidence type="ECO:0000256" key="3">
    <source>
        <dbReference type="ARBA" id="ARBA00022989"/>
    </source>
</evidence>
<dbReference type="Gene3D" id="1.10.357.140">
    <property type="entry name" value="UbiA prenyltransferase"/>
    <property type="match status" value="1"/>
</dbReference>
<dbReference type="GO" id="GO:0016765">
    <property type="term" value="F:transferase activity, transferring alkyl or aryl (other than methyl) groups"/>
    <property type="evidence" value="ECO:0007669"/>
    <property type="project" value="InterPro"/>
</dbReference>
<evidence type="ECO:0000256" key="5">
    <source>
        <dbReference type="SAM" id="Phobius"/>
    </source>
</evidence>
<feature type="transmembrane region" description="Helical" evidence="5">
    <location>
        <begin position="107"/>
        <end position="127"/>
    </location>
</feature>
<evidence type="ECO:0000313" key="7">
    <source>
        <dbReference type="Proteomes" id="UP000034034"/>
    </source>
</evidence>
<feature type="transmembrane region" description="Helical" evidence="5">
    <location>
        <begin position="50"/>
        <end position="71"/>
    </location>
</feature>
<feature type="transmembrane region" description="Helical" evidence="5">
    <location>
        <begin position="21"/>
        <end position="44"/>
    </location>
</feature>
<sequence>MMAIPVLADRMRDRVRALYGFSRGTQASLSVAQPLIGALIAVPNPPLDRLGVALVAAFAGYFALFAVNDLLDHRLDRKRFAHLRSYEGFDIDSTGVRHPLAQGRLSYPGAVAWVVTLGGLALVLAAWLHWLCAVLFVVAALLQVVYCALATVTPHKFWLTGACVGLAACAGWFALAPVTAGGGGVDWVRLPLFFCWMAAWEIGGRNLVNDWADVEEDVHLGVRTVPVVYGHRVTARLVLAFLLITFVCGVALMIAGWTSFRAIGVVGTVLAGCWALLVPGLALHRDPRPETALAVFNRASLYPVLVLVVILLAMARPE</sequence>
<evidence type="ECO:0000313" key="6">
    <source>
        <dbReference type="EMBL" id="AKG42763.1"/>
    </source>
</evidence>
<dbReference type="EMBL" id="CP009922">
    <property type="protein sequence ID" value="AKG42763.1"/>
    <property type="molecule type" value="Genomic_DNA"/>
</dbReference>
<comment type="subcellular location">
    <subcellularLocation>
        <location evidence="1">Membrane</location>
        <topology evidence="1">Multi-pass membrane protein</topology>
    </subcellularLocation>
</comment>
<keyword evidence="2 5" id="KW-0812">Transmembrane</keyword>
<dbReference type="Gene3D" id="1.20.120.1780">
    <property type="entry name" value="UbiA prenyltransferase"/>
    <property type="match status" value="1"/>
</dbReference>
<keyword evidence="3 5" id="KW-1133">Transmembrane helix</keyword>
<dbReference type="STRING" id="408015.SXIM_13790"/>
<feature type="transmembrane region" description="Helical" evidence="5">
    <location>
        <begin position="237"/>
        <end position="257"/>
    </location>
</feature>
<dbReference type="PATRIC" id="fig|408015.6.peg.1413"/>
<dbReference type="Pfam" id="PF01040">
    <property type="entry name" value="UbiA"/>
    <property type="match status" value="1"/>
</dbReference>